<gene>
    <name evidence="2" type="primary">Acey_s0448.g1636</name>
    <name evidence="2" type="ORF">Y032_0448g1636</name>
</gene>
<dbReference type="GO" id="GO:0015074">
    <property type="term" value="P:DNA integration"/>
    <property type="evidence" value="ECO:0007669"/>
    <property type="project" value="InterPro"/>
</dbReference>
<sequence>MGLSANGMKYVLVIVDQFSKWLGAYAIKDKSAKTIAEVMFQKWIFEGGRWPRQIHTDQGTEFVNELIEELTKIAGIKHTMTKGYNSRENGGCERAIGTLQRILKKKIEFPDFWDAMLPNAVYAYNVTPHAPTGESPFFLLHGFDPVIPMDSVPEGKVEVHHVDLDDYKAELVRGMRLIQSEVNMHAQLYRSRMKQYYDARFKVDLKRHPKVGERVFMKMPIEKAKAKHPKLTFDWDGPYRVIEASENSALITKIGMNE</sequence>
<dbReference type="GO" id="GO:0003676">
    <property type="term" value="F:nucleic acid binding"/>
    <property type="evidence" value="ECO:0007669"/>
    <property type="project" value="InterPro"/>
</dbReference>
<evidence type="ECO:0000313" key="2">
    <source>
        <dbReference type="EMBL" id="EYC44819.1"/>
    </source>
</evidence>
<accession>A0A016WYA4</accession>
<dbReference type="PANTHER" id="PTHR37984">
    <property type="entry name" value="PROTEIN CBG26694"/>
    <property type="match status" value="1"/>
</dbReference>
<dbReference type="Pfam" id="PF00665">
    <property type="entry name" value="rve"/>
    <property type="match status" value="1"/>
</dbReference>
<dbReference type="PANTHER" id="PTHR37984:SF15">
    <property type="entry name" value="INTEGRASE CATALYTIC DOMAIN-CONTAINING PROTEIN"/>
    <property type="match status" value="1"/>
</dbReference>
<dbReference type="EMBL" id="JARK01000048">
    <property type="protein sequence ID" value="EYC44819.1"/>
    <property type="molecule type" value="Genomic_DNA"/>
</dbReference>
<evidence type="ECO:0000259" key="1">
    <source>
        <dbReference type="PROSITE" id="PS50994"/>
    </source>
</evidence>
<dbReference type="PROSITE" id="PS50994">
    <property type="entry name" value="INTEGRASE"/>
    <property type="match status" value="1"/>
</dbReference>
<name>A0A016WYA4_9BILA</name>
<dbReference type="InterPro" id="IPR036397">
    <property type="entry name" value="RNaseH_sf"/>
</dbReference>
<dbReference type="InterPro" id="IPR050951">
    <property type="entry name" value="Retrovirus_Pol_polyprotein"/>
</dbReference>
<dbReference type="InterPro" id="IPR001584">
    <property type="entry name" value="Integrase_cat-core"/>
</dbReference>
<dbReference type="Gene3D" id="3.30.420.10">
    <property type="entry name" value="Ribonuclease H-like superfamily/Ribonuclease H"/>
    <property type="match status" value="1"/>
</dbReference>
<dbReference type="InterPro" id="IPR012337">
    <property type="entry name" value="RNaseH-like_sf"/>
</dbReference>
<dbReference type="Proteomes" id="UP000024635">
    <property type="component" value="Unassembled WGS sequence"/>
</dbReference>
<protein>
    <recommendedName>
        <fullName evidence="1">Integrase catalytic domain-containing protein</fullName>
    </recommendedName>
</protein>
<evidence type="ECO:0000313" key="3">
    <source>
        <dbReference type="Proteomes" id="UP000024635"/>
    </source>
</evidence>
<keyword evidence="3" id="KW-1185">Reference proteome</keyword>
<reference evidence="3" key="1">
    <citation type="journal article" date="2015" name="Nat. Genet.">
        <title>The genome and transcriptome of the zoonotic hookworm Ancylostoma ceylanicum identify infection-specific gene families.</title>
        <authorList>
            <person name="Schwarz E.M."/>
            <person name="Hu Y."/>
            <person name="Antoshechkin I."/>
            <person name="Miller M.M."/>
            <person name="Sternberg P.W."/>
            <person name="Aroian R.V."/>
        </authorList>
    </citation>
    <scope>NUCLEOTIDE SEQUENCE</scope>
    <source>
        <strain evidence="3">HY135</strain>
    </source>
</reference>
<feature type="domain" description="Integrase catalytic" evidence="1">
    <location>
        <begin position="1"/>
        <end position="144"/>
    </location>
</feature>
<dbReference type="AlphaFoldDB" id="A0A016WYA4"/>
<dbReference type="OrthoDB" id="5839379at2759"/>
<comment type="caution">
    <text evidence="2">The sequence shown here is derived from an EMBL/GenBank/DDBJ whole genome shotgun (WGS) entry which is preliminary data.</text>
</comment>
<dbReference type="STRING" id="53326.A0A016WYA4"/>
<organism evidence="2 3">
    <name type="scientific">Ancylostoma ceylanicum</name>
    <dbReference type="NCBI Taxonomy" id="53326"/>
    <lineage>
        <taxon>Eukaryota</taxon>
        <taxon>Metazoa</taxon>
        <taxon>Ecdysozoa</taxon>
        <taxon>Nematoda</taxon>
        <taxon>Chromadorea</taxon>
        <taxon>Rhabditida</taxon>
        <taxon>Rhabditina</taxon>
        <taxon>Rhabditomorpha</taxon>
        <taxon>Strongyloidea</taxon>
        <taxon>Ancylostomatidae</taxon>
        <taxon>Ancylostomatinae</taxon>
        <taxon>Ancylostoma</taxon>
    </lineage>
</organism>
<dbReference type="SUPFAM" id="SSF53098">
    <property type="entry name" value="Ribonuclease H-like"/>
    <property type="match status" value="1"/>
</dbReference>
<proteinExistence type="predicted"/>